<dbReference type="InterPro" id="IPR036291">
    <property type="entry name" value="NAD(P)-bd_dom_sf"/>
</dbReference>
<dbReference type="AlphaFoldDB" id="A0A179I5U7"/>
<dbReference type="OrthoDB" id="5840532at2759"/>
<dbReference type="SUPFAM" id="SSF51735">
    <property type="entry name" value="NAD(P)-binding Rossmann-fold domains"/>
    <property type="match status" value="1"/>
</dbReference>
<evidence type="ECO:0000313" key="1">
    <source>
        <dbReference type="EMBL" id="OAQ97642.1"/>
    </source>
</evidence>
<dbReference type="EMBL" id="LUKN01003279">
    <property type="protein sequence ID" value="OAQ97642.1"/>
    <property type="molecule type" value="Genomic_DNA"/>
</dbReference>
<dbReference type="PANTHER" id="PTHR42820">
    <property type="entry name" value="SHORT-CHAIN DEHYDROGENASE REDUCTASE"/>
    <property type="match status" value="1"/>
</dbReference>
<evidence type="ECO:0000313" key="2">
    <source>
        <dbReference type="Proteomes" id="UP000243081"/>
    </source>
</evidence>
<dbReference type="PRINTS" id="PR00081">
    <property type="entry name" value="GDHRDH"/>
</dbReference>
<dbReference type="Proteomes" id="UP000243081">
    <property type="component" value="Unassembled WGS sequence"/>
</dbReference>
<dbReference type="PANTHER" id="PTHR42820:SF1">
    <property type="entry name" value="SHORT-CHAIN DEHYDROGENASE_REDUCTASE FAMILY PROTEIN"/>
    <property type="match status" value="1"/>
</dbReference>
<dbReference type="CDD" id="cd05233">
    <property type="entry name" value="SDR_c"/>
    <property type="match status" value="1"/>
</dbReference>
<proteinExistence type="predicted"/>
<name>A0A179I5U7_CORDF</name>
<keyword evidence="2" id="KW-1185">Reference proteome</keyword>
<dbReference type="Gene3D" id="3.40.50.720">
    <property type="entry name" value="NAD(P)-binding Rossmann-like Domain"/>
    <property type="match status" value="1"/>
</dbReference>
<organism evidence="1 2">
    <name type="scientific">Cordyceps confragosa</name>
    <name type="common">Lecanicillium lecanii</name>
    <dbReference type="NCBI Taxonomy" id="2714763"/>
    <lineage>
        <taxon>Eukaryota</taxon>
        <taxon>Fungi</taxon>
        <taxon>Dikarya</taxon>
        <taxon>Ascomycota</taxon>
        <taxon>Pezizomycotina</taxon>
        <taxon>Sordariomycetes</taxon>
        <taxon>Hypocreomycetidae</taxon>
        <taxon>Hypocreales</taxon>
        <taxon>Cordycipitaceae</taxon>
        <taxon>Akanthomyces</taxon>
    </lineage>
</organism>
<dbReference type="OMA" id="HIETEIM"/>
<evidence type="ECO:0008006" key="3">
    <source>
        <dbReference type="Google" id="ProtNLM"/>
    </source>
</evidence>
<reference evidence="1 2" key="1">
    <citation type="submission" date="2016-03" db="EMBL/GenBank/DDBJ databases">
        <title>Fine-scale spatial genetic structure of a fungal parasite of coffee scale insects.</title>
        <authorList>
            <person name="Jackson D."/>
            <person name="Zemenick K.A."/>
            <person name="Malloure B."/>
            <person name="Quandt C.A."/>
            <person name="James T.Y."/>
        </authorList>
    </citation>
    <scope>NUCLEOTIDE SEQUENCE [LARGE SCALE GENOMIC DNA]</scope>
    <source>
        <strain evidence="1 2">UM487</strain>
    </source>
</reference>
<gene>
    <name evidence="1" type="ORF">LLEC1_06817</name>
</gene>
<comment type="caution">
    <text evidence="1">The sequence shown here is derived from an EMBL/GenBank/DDBJ whole genome shotgun (WGS) entry which is preliminary data.</text>
</comment>
<protein>
    <recommendedName>
        <fullName evidence="3">Ketoreductase (KR) domain-containing protein</fullName>
    </recommendedName>
</protein>
<dbReference type="InterPro" id="IPR002347">
    <property type="entry name" value="SDR_fam"/>
</dbReference>
<sequence length="155" mass="16080">MEPLLKGYNAFITGAASGIGKATALHFARHGAAGLAIADINTDALDALAATLAQDFPAVRVVPIALDVTSAVGVRAAVARTVRELGRLDVGVNNAGAAGAMSMTHELPEESWDRTLSLDLDAVFYCQKEELAVMMNQDAMHASTLSLDLGVSSSI</sequence>
<dbReference type="Pfam" id="PF00106">
    <property type="entry name" value="adh_short"/>
    <property type="match status" value="1"/>
</dbReference>
<accession>A0A179I5U7</accession>